<feature type="compositionally biased region" description="Basic residues" evidence="1">
    <location>
        <begin position="65"/>
        <end position="79"/>
    </location>
</feature>
<reference evidence="2" key="1">
    <citation type="submission" date="2021-06" db="EMBL/GenBank/DDBJ databases">
        <authorList>
            <person name="Kallberg Y."/>
            <person name="Tangrot J."/>
            <person name="Rosling A."/>
        </authorList>
    </citation>
    <scope>NUCLEOTIDE SEQUENCE</scope>
    <source>
        <strain evidence="2">BR232B</strain>
    </source>
</reference>
<feature type="region of interest" description="Disordered" evidence="1">
    <location>
        <begin position="327"/>
        <end position="413"/>
    </location>
</feature>
<feature type="compositionally biased region" description="Basic and acidic residues" evidence="1">
    <location>
        <begin position="37"/>
        <end position="50"/>
    </location>
</feature>
<dbReference type="Proteomes" id="UP000789739">
    <property type="component" value="Unassembled WGS sequence"/>
</dbReference>
<organism evidence="2 3">
    <name type="scientific">Paraglomus brasilianum</name>
    <dbReference type="NCBI Taxonomy" id="144538"/>
    <lineage>
        <taxon>Eukaryota</taxon>
        <taxon>Fungi</taxon>
        <taxon>Fungi incertae sedis</taxon>
        <taxon>Mucoromycota</taxon>
        <taxon>Glomeromycotina</taxon>
        <taxon>Glomeromycetes</taxon>
        <taxon>Paraglomerales</taxon>
        <taxon>Paraglomeraceae</taxon>
        <taxon>Paraglomus</taxon>
    </lineage>
</organism>
<keyword evidence="3" id="KW-1185">Reference proteome</keyword>
<evidence type="ECO:0000313" key="3">
    <source>
        <dbReference type="Proteomes" id="UP000789739"/>
    </source>
</evidence>
<accession>A0A9N8VFP2</accession>
<feature type="compositionally biased region" description="Polar residues" evidence="1">
    <location>
        <begin position="8"/>
        <end position="18"/>
    </location>
</feature>
<feature type="region of interest" description="Disordered" evidence="1">
    <location>
        <begin position="1"/>
        <end position="79"/>
    </location>
</feature>
<dbReference type="EMBL" id="CAJVPI010000008">
    <property type="protein sequence ID" value="CAG8453551.1"/>
    <property type="molecule type" value="Genomic_DNA"/>
</dbReference>
<comment type="caution">
    <text evidence="2">The sequence shown here is derived from an EMBL/GenBank/DDBJ whole genome shotgun (WGS) entry which is preliminary data.</text>
</comment>
<evidence type="ECO:0000313" key="2">
    <source>
        <dbReference type="EMBL" id="CAG8453551.1"/>
    </source>
</evidence>
<proteinExistence type="predicted"/>
<sequence>MGKKSKNKTQLSEQNPSVNGRGGKKSDLPPTPPPDVESEKSLRTTEELPNKQKAVNDGGSATERGKKKNTKSKKSKKSKGMVSQLLGQITLKRLFFAYVFYVVLVCSDITPSELESSPTNQLICTNGISRYILKNDLFKKYIEPSITVAKVSIEEQVQPMYETHGKPLYAAVEPHLQTAYSYYVEYVKIPTTLLWRDVKKSYNDNAKEHVDNYYGQLSHAIGPYASQGKEKVAIAYDAGVSKYKTVILPWYKKEVSPVLAKGWDKSTDIYYTTVKPTATDGWEKTKQFYNEVTIPAYYEHVHPHIMAAIDFIKEKYEVLFEDPAKRKAEEEEERRVKEEAERKIREEAERQAKAKKDAERKAREEAKRKAKEEAERKAREEAERKAKEEAERKAREEAERKAREEAERKAKQEANAALDIAAKSELTRHEDTVSESIFEFKVDIDNLAKARADEIATKISNLQSFADSQISSIKTRADELLADSTKNVTDKTYALGAAIKEIIDSLKTESKETKRKSKEAIENARSEISIKREAAELNLENQLSEANFNLDTIIKKHPKADSNRLSQARAQISADVVQGKKSIGIFTEEVLSSIDETRIQEITTIATDALERIESARALSDQAFQQQHEELIRLQFEAELAEQVEATVKDKQDVVDESVDATTKKADGAGKIAKSASDTGNVKIVDEADDEAVFEKLMAGYHK</sequence>
<protein>
    <submittedName>
        <fullName evidence="2">1007_t:CDS:1</fullName>
    </submittedName>
</protein>
<name>A0A9N8VFP2_9GLOM</name>
<dbReference type="OrthoDB" id="2449922at2759"/>
<gene>
    <name evidence="2" type="ORF">PBRASI_LOCUS175</name>
</gene>
<dbReference type="AlphaFoldDB" id="A0A9N8VFP2"/>
<feature type="compositionally biased region" description="Basic and acidic residues" evidence="1">
    <location>
        <begin position="327"/>
        <end position="412"/>
    </location>
</feature>
<evidence type="ECO:0000256" key="1">
    <source>
        <dbReference type="SAM" id="MobiDB-lite"/>
    </source>
</evidence>